<comment type="caution">
    <text evidence="2">The sequence shown here is derived from an EMBL/GenBank/DDBJ whole genome shotgun (WGS) entry which is preliminary data.</text>
</comment>
<evidence type="ECO:0000259" key="1">
    <source>
        <dbReference type="Pfam" id="PF00149"/>
    </source>
</evidence>
<dbReference type="InterPro" id="IPR029052">
    <property type="entry name" value="Metallo-depent_PP-like"/>
</dbReference>
<name>A0A506U0X4_9HYPH</name>
<dbReference type="Proteomes" id="UP000320314">
    <property type="component" value="Unassembled WGS sequence"/>
</dbReference>
<dbReference type="Pfam" id="PF00149">
    <property type="entry name" value="Metallophos"/>
    <property type="match status" value="1"/>
</dbReference>
<reference evidence="2 3" key="1">
    <citation type="submission" date="2019-06" db="EMBL/GenBank/DDBJ databases">
        <authorList>
            <person name="Li M."/>
        </authorList>
    </citation>
    <scope>NUCLEOTIDE SEQUENCE [LARGE SCALE GENOMIC DNA]</scope>
    <source>
        <strain evidence="2 3">BGMRC6574</strain>
    </source>
</reference>
<proteinExistence type="predicted"/>
<dbReference type="OrthoDB" id="8055872at2"/>
<dbReference type="InterPro" id="IPR051918">
    <property type="entry name" value="STPP_CPPED1"/>
</dbReference>
<dbReference type="PANTHER" id="PTHR43143:SF1">
    <property type="entry name" value="SERINE_THREONINE-PROTEIN PHOSPHATASE CPPED1"/>
    <property type="match status" value="1"/>
</dbReference>
<dbReference type="SUPFAM" id="SSF56300">
    <property type="entry name" value="Metallo-dependent phosphatases"/>
    <property type="match status" value="1"/>
</dbReference>
<dbReference type="AlphaFoldDB" id="A0A506U0X4"/>
<evidence type="ECO:0000313" key="2">
    <source>
        <dbReference type="EMBL" id="TPW27420.1"/>
    </source>
</evidence>
<organism evidence="2 3">
    <name type="scientific">Pararhizobium mangrovi</name>
    <dbReference type="NCBI Taxonomy" id="2590452"/>
    <lineage>
        <taxon>Bacteria</taxon>
        <taxon>Pseudomonadati</taxon>
        <taxon>Pseudomonadota</taxon>
        <taxon>Alphaproteobacteria</taxon>
        <taxon>Hyphomicrobiales</taxon>
        <taxon>Rhizobiaceae</taxon>
        <taxon>Rhizobium/Agrobacterium group</taxon>
        <taxon>Pararhizobium</taxon>
    </lineage>
</organism>
<dbReference type="GO" id="GO:0016787">
    <property type="term" value="F:hydrolase activity"/>
    <property type="evidence" value="ECO:0007669"/>
    <property type="project" value="InterPro"/>
</dbReference>
<gene>
    <name evidence="2" type="ORF">FJU11_11675</name>
</gene>
<protein>
    <submittedName>
        <fullName evidence="2">Metallophosphoesterase</fullName>
    </submittedName>
</protein>
<dbReference type="EMBL" id="VHLH01000021">
    <property type="protein sequence ID" value="TPW27420.1"/>
    <property type="molecule type" value="Genomic_DNA"/>
</dbReference>
<dbReference type="Gene3D" id="3.60.21.10">
    <property type="match status" value="1"/>
</dbReference>
<dbReference type="InterPro" id="IPR004843">
    <property type="entry name" value="Calcineurin-like_PHP"/>
</dbReference>
<evidence type="ECO:0000313" key="3">
    <source>
        <dbReference type="Proteomes" id="UP000320314"/>
    </source>
</evidence>
<feature type="domain" description="Calcineurin-like phosphoesterase" evidence="1">
    <location>
        <begin position="92"/>
        <end position="315"/>
    </location>
</feature>
<keyword evidence="3" id="KW-1185">Reference proteome</keyword>
<accession>A0A506U0X4</accession>
<sequence length="382" mass="42003">MGDTERLRKGEFPRRTVLKATASLALLPLATRPGNAASRKSTTFVFTCDVHACLMHSGLAPECAAEGKTDANLLRHVHAINALPDYAWPSEIHGRATGLVSAGKAIGKPRGVVVGGDMTDDGGGQVAVPGEGTQLQQFSHRYAQGTGEDQIHFPVYVGLGNHDLDQNGPPNNPDWYRRELRDYVKLNHRPSVFFKPALPASDYDDDSDDYAWDWGTLHLVQGERFFGDTSEGAINGLPWLKQNLAARAAHGRPVVVFQHYGWDPFSTLEWDPARDIFDDTGPGPARWWSRAQRKALLNALTGYNVIGIFHGHEHVTPMIYNVEGYDVFKPKAAFLGGFALVRVGGNFMDVVLAEARDGGEIEFTNAFSKPLRAFRGRSAQRI</sequence>
<dbReference type="RefSeq" id="WP_141167239.1">
    <property type="nucleotide sequence ID" value="NZ_VHLH01000021.1"/>
</dbReference>
<dbReference type="PANTHER" id="PTHR43143">
    <property type="entry name" value="METALLOPHOSPHOESTERASE, CALCINEURIN SUPERFAMILY"/>
    <property type="match status" value="1"/>
</dbReference>